<dbReference type="PANTHER" id="PTHR20932">
    <property type="entry name" value="LYSM AND PUTATIVE PEPTIDOGLYCAN-BINDING DOMAIN-CONTAINING PROTEIN"/>
    <property type="match status" value="1"/>
</dbReference>
<organism evidence="4 5">
    <name type="scientific">Trichogramma kaykai</name>
    <dbReference type="NCBI Taxonomy" id="54128"/>
    <lineage>
        <taxon>Eukaryota</taxon>
        <taxon>Metazoa</taxon>
        <taxon>Ecdysozoa</taxon>
        <taxon>Arthropoda</taxon>
        <taxon>Hexapoda</taxon>
        <taxon>Insecta</taxon>
        <taxon>Pterygota</taxon>
        <taxon>Neoptera</taxon>
        <taxon>Endopterygota</taxon>
        <taxon>Hymenoptera</taxon>
        <taxon>Apocrita</taxon>
        <taxon>Proctotrupomorpha</taxon>
        <taxon>Chalcidoidea</taxon>
        <taxon>Trichogrammatidae</taxon>
        <taxon>Trichogramma</taxon>
    </lineage>
</organism>
<proteinExistence type="predicted"/>
<dbReference type="EMBL" id="JBJJXI010000054">
    <property type="protein sequence ID" value="KAL3399954.1"/>
    <property type="molecule type" value="Genomic_DNA"/>
</dbReference>
<dbReference type="Gene3D" id="3.10.350.10">
    <property type="entry name" value="LysM domain"/>
    <property type="match status" value="1"/>
</dbReference>
<keyword evidence="2" id="KW-0472">Membrane</keyword>
<comment type="caution">
    <text evidence="4">The sequence shown here is derived from an EMBL/GenBank/DDBJ whole genome shotgun (WGS) entry which is preliminary data.</text>
</comment>
<accession>A0ABD2X478</accession>
<feature type="domain" description="LysM" evidence="3">
    <location>
        <begin position="67"/>
        <end position="111"/>
    </location>
</feature>
<dbReference type="InterPro" id="IPR036779">
    <property type="entry name" value="LysM_dom_sf"/>
</dbReference>
<evidence type="ECO:0000256" key="2">
    <source>
        <dbReference type="SAM" id="Phobius"/>
    </source>
</evidence>
<dbReference type="Pfam" id="PF01476">
    <property type="entry name" value="LysM"/>
    <property type="match status" value="1"/>
</dbReference>
<evidence type="ECO:0000256" key="1">
    <source>
        <dbReference type="SAM" id="MobiDB-lite"/>
    </source>
</evidence>
<evidence type="ECO:0000259" key="3">
    <source>
        <dbReference type="PROSITE" id="PS51782"/>
    </source>
</evidence>
<protein>
    <recommendedName>
        <fullName evidence="3">LysM domain-containing protein</fullName>
    </recommendedName>
</protein>
<dbReference type="InterPro" id="IPR018392">
    <property type="entry name" value="LysM"/>
</dbReference>
<dbReference type="AlphaFoldDB" id="A0ABD2X478"/>
<keyword evidence="5" id="KW-1185">Reference proteome</keyword>
<dbReference type="SMART" id="SM00257">
    <property type="entry name" value="LysM"/>
    <property type="match status" value="1"/>
</dbReference>
<feature type="transmembrane region" description="Helical" evidence="2">
    <location>
        <begin position="229"/>
        <end position="250"/>
    </location>
</feature>
<feature type="region of interest" description="Disordered" evidence="1">
    <location>
        <begin position="1"/>
        <end position="25"/>
    </location>
</feature>
<reference evidence="4 5" key="1">
    <citation type="journal article" date="2024" name="bioRxiv">
        <title>A reference genome for Trichogramma kaykai: A tiny desert-dwelling parasitoid wasp with competing sex-ratio distorters.</title>
        <authorList>
            <person name="Culotta J."/>
            <person name="Lindsey A.R."/>
        </authorList>
    </citation>
    <scope>NUCLEOTIDE SEQUENCE [LARGE SCALE GENOMIC DNA]</scope>
    <source>
        <strain evidence="4 5">KSX58</strain>
    </source>
</reference>
<dbReference type="PANTHER" id="PTHR20932:SF13">
    <property type="entry name" value="LD36653P"/>
    <property type="match status" value="1"/>
</dbReference>
<keyword evidence="2" id="KW-0812">Transmembrane</keyword>
<evidence type="ECO:0000313" key="5">
    <source>
        <dbReference type="Proteomes" id="UP001627154"/>
    </source>
</evidence>
<dbReference type="Proteomes" id="UP001627154">
    <property type="component" value="Unassembled WGS sequence"/>
</dbReference>
<name>A0ABD2X478_9HYME</name>
<keyword evidence="2" id="KW-1133">Transmembrane helix</keyword>
<dbReference type="PROSITE" id="PS51782">
    <property type="entry name" value="LYSM"/>
    <property type="match status" value="1"/>
</dbReference>
<dbReference type="SUPFAM" id="SSF54106">
    <property type="entry name" value="LysM domain"/>
    <property type="match status" value="1"/>
</dbReference>
<sequence>MRKKSYSGSGEPLKITRQTSFQRVNQKEGSPKYVYLHSEDDQSEGEEEIYPLKVRKNPSEPRKVEVIIVQVQTDDTLQALALKYRCTVSELKRINKIHNDNEIHARQSIKVPVQPFSLLTETVGKNIPNNGMELNSTVLNTNVELKPDNKIMNSSSLPSVSTSSAVEINKIIFNSILEPSVPLSNESFHFSEDTETDTLIESTDNINHRTSNNIINTFKCSGADWGLSWFQLLCFSLLLGFAGPIFYILYIAENSSKHHHETSTPESL</sequence>
<evidence type="ECO:0000313" key="4">
    <source>
        <dbReference type="EMBL" id="KAL3399954.1"/>
    </source>
</evidence>
<gene>
    <name evidence="4" type="ORF">TKK_006584</name>
</gene>
<dbReference type="InterPro" id="IPR045030">
    <property type="entry name" value="LYSM1-4"/>
</dbReference>